<keyword evidence="8 10" id="KW-0570">Pentose shunt</keyword>
<dbReference type="Proteomes" id="UP000548304">
    <property type="component" value="Unassembled WGS sequence"/>
</dbReference>
<evidence type="ECO:0000256" key="10">
    <source>
        <dbReference type="HAMAP-Rule" id="MF_00493"/>
    </source>
</evidence>
<evidence type="ECO:0000256" key="7">
    <source>
        <dbReference type="ARBA" id="ARBA00022679"/>
    </source>
</evidence>
<dbReference type="InterPro" id="IPR001585">
    <property type="entry name" value="TAL/FSA"/>
</dbReference>
<dbReference type="RefSeq" id="WP_179536370.1">
    <property type="nucleotide sequence ID" value="NZ_JACBYW010000006.1"/>
</dbReference>
<dbReference type="PANTHER" id="PTHR10683:SF31">
    <property type="entry name" value="TRANSALDOLASE"/>
    <property type="match status" value="1"/>
</dbReference>
<evidence type="ECO:0000256" key="5">
    <source>
        <dbReference type="ARBA" id="ARBA00013151"/>
    </source>
</evidence>
<dbReference type="AlphaFoldDB" id="A0A852ZBI5"/>
<comment type="similarity">
    <text evidence="4 10">Belongs to the transaldolase family. Type 2 subfamily.</text>
</comment>
<evidence type="ECO:0000256" key="2">
    <source>
        <dbReference type="ARBA" id="ARBA00004496"/>
    </source>
</evidence>
<accession>A0A852ZBI5</accession>
<dbReference type="Pfam" id="PF00923">
    <property type="entry name" value="TAL_FSA"/>
    <property type="match status" value="1"/>
</dbReference>
<proteinExistence type="inferred from homology"/>
<evidence type="ECO:0000313" key="11">
    <source>
        <dbReference type="EMBL" id="NYH79987.1"/>
    </source>
</evidence>
<evidence type="ECO:0000256" key="8">
    <source>
        <dbReference type="ARBA" id="ARBA00023126"/>
    </source>
</evidence>
<comment type="caution">
    <text evidence="10">Lacks conserved residue(s) required for the propagation of feature annotation.</text>
</comment>
<dbReference type="GO" id="GO:0006098">
    <property type="term" value="P:pentose-phosphate shunt"/>
    <property type="evidence" value="ECO:0007669"/>
    <property type="project" value="UniProtKB-UniRule"/>
</dbReference>
<comment type="function">
    <text evidence="1 10">Transaldolase is important for the balance of metabolites in the pentose-phosphate pathway.</text>
</comment>
<gene>
    <name evidence="10" type="primary">tal</name>
    <name evidence="11" type="ORF">FHR84_003336</name>
</gene>
<keyword evidence="9 10" id="KW-0704">Schiff base</keyword>
<comment type="subcellular location">
    <subcellularLocation>
        <location evidence="2 10">Cytoplasm</location>
    </subcellularLocation>
</comment>
<keyword evidence="6 10" id="KW-0963">Cytoplasm</keyword>
<evidence type="ECO:0000313" key="12">
    <source>
        <dbReference type="Proteomes" id="UP000548304"/>
    </source>
</evidence>
<dbReference type="GO" id="GO:0005737">
    <property type="term" value="C:cytoplasm"/>
    <property type="evidence" value="ECO:0007669"/>
    <property type="project" value="UniProtKB-SubCell"/>
</dbReference>
<dbReference type="PANTHER" id="PTHR10683">
    <property type="entry name" value="TRANSALDOLASE"/>
    <property type="match status" value="1"/>
</dbReference>
<keyword evidence="7 10" id="KW-0808">Transferase</keyword>
<name>A0A852ZBI5_9ACTN</name>
<comment type="catalytic activity">
    <reaction evidence="10">
        <text>D-sedoheptulose 7-phosphate + D-glyceraldehyde 3-phosphate = D-erythrose 4-phosphate + beta-D-fructose 6-phosphate</text>
        <dbReference type="Rhea" id="RHEA:17053"/>
        <dbReference type="ChEBI" id="CHEBI:16897"/>
        <dbReference type="ChEBI" id="CHEBI:57483"/>
        <dbReference type="ChEBI" id="CHEBI:57634"/>
        <dbReference type="ChEBI" id="CHEBI:59776"/>
        <dbReference type="EC" id="2.2.1.2"/>
    </reaction>
</comment>
<protein>
    <recommendedName>
        <fullName evidence="5 10">Transaldolase</fullName>
        <ecNumber evidence="5 10">2.2.1.2</ecNumber>
    </recommendedName>
</protein>
<dbReference type="Gene3D" id="3.20.20.70">
    <property type="entry name" value="Aldolase class I"/>
    <property type="match status" value="1"/>
</dbReference>
<evidence type="ECO:0000256" key="9">
    <source>
        <dbReference type="ARBA" id="ARBA00023270"/>
    </source>
</evidence>
<evidence type="ECO:0000256" key="1">
    <source>
        <dbReference type="ARBA" id="ARBA00003518"/>
    </source>
</evidence>
<sequence length="329" mass="35951">MITGPENALLDRLAAEGVAPWLTTDDRGNPSPEWAGSLSGEHSWFGFLLPDHTEPLPVAREACDAMRSVYDSSGGRDGYVSVPVDQRLTHDPDALVEAARTVHAEVCRPNLLVRIPATDAGIHAYRDCLAEGVGVHGTAILSLERYRRVLDAHIAGAERAMESGIRLLEITGITSFPVGLFDKEINRRLGALPGHTAAAHRNRAGTALARLAYRTRETHLEGWWWRVLRAAGARPPRLLWTGVRPWHVPELIGWNTAQALTRSTLESAAGRHPLRGDNMLNTHPQAHRVLENLRGLGVDPAAVIHELENDFSLLPQDPVSPDLPENPAG</sequence>
<reference evidence="11 12" key="1">
    <citation type="submission" date="2020-07" db="EMBL/GenBank/DDBJ databases">
        <title>Genomic Encyclopedia of Type Strains, Phase III (KMG-III): the genomes of soil and plant-associated and newly described type strains.</title>
        <authorList>
            <person name="Whitman W."/>
        </authorList>
    </citation>
    <scope>NUCLEOTIDE SEQUENCE [LARGE SCALE GENOMIC DNA]</scope>
    <source>
        <strain evidence="11 12">CECT 8576</strain>
    </source>
</reference>
<comment type="caution">
    <text evidence="11">The sequence shown here is derived from an EMBL/GenBank/DDBJ whole genome shotgun (WGS) entry which is preliminary data.</text>
</comment>
<dbReference type="GO" id="GO:0004801">
    <property type="term" value="F:transaldolase activity"/>
    <property type="evidence" value="ECO:0007669"/>
    <property type="project" value="UniProtKB-UniRule"/>
</dbReference>
<keyword evidence="12" id="KW-1185">Reference proteome</keyword>
<organism evidence="11 12">
    <name type="scientific">Actinopolyspora biskrensis</name>
    <dbReference type="NCBI Taxonomy" id="1470178"/>
    <lineage>
        <taxon>Bacteria</taxon>
        <taxon>Bacillati</taxon>
        <taxon>Actinomycetota</taxon>
        <taxon>Actinomycetes</taxon>
        <taxon>Actinopolysporales</taxon>
        <taxon>Actinopolysporaceae</taxon>
        <taxon>Actinopolyspora</taxon>
    </lineage>
</organism>
<dbReference type="GO" id="GO:0005975">
    <property type="term" value="P:carbohydrate metabolic process"/>
    <property type="evidence" value="ECO:0007669"/>
    <property type="project" value="InterPro"/>
</dbReference>
<evidence type="ECO:0000256" key="4">
    <source>
        <dbReference type="ARBA" id="ARBA00008426"/>
    </source>
</evidence>
<evidence type="ECO:0000256" key="6">
    <source>
        <dbReference type="ARBA" id="ARBA00022490"/>
    </source>
</evidence>
<dbReference type="EC" id="2.2.1.2" evidence="5 10"/>
<dbReference type="SUPFAM" id="SSF51569">
    <property type="entry name" value="Aldolase"/>
    <property type="match status" value="1"/>
</dbReference>
<dbReference type="HAMAP" id="MF_00493">
    <property type="entry name" value="Transaldolase_2"/>
    <property type="match status" value="1"/>
</dbReference>
<dbReference type="EMBL" id="JACBYW010000006">
    <property type="protein sequence ID" value="NYH79987.1"/>
    <property type="molecule type" value="Genomic_DNA"/>
</dbReference>
<evidence type="ECO:0000256" key="3">
    <source>
        <dbReference type="ARBA" id="ARBA00004857"/>
    </source>
</evidence>
<dbReference type="InterPro" id="IPR013785">
    <property type="entry name" value="Aldolase_TIM"/>
</dbReference>
<dbReference type="InterPro" id="IPR004732">
    <property type="entry name" value="Transaldolase_2"/>
</dbReference>
<dbReference type="UniPathway" id="UPA00115">
    <property type="reaction ID" value="UER00414"/>
</dbReference>
<comment type="pathway">
    <text evidence="3 10">Carbohydrate degradation; pentose phosphate pathway; D-glyceraldehyde 3-phosphate and beta-D-fructose 6-phosphate from D-ribose 5-phosphate and D-xylulose 5-phosphate (non-oxidative stage): step 2/3.</text>
</comment>